<dbReference type="CDD" id="cd05233">
    <property type="entry name" value="SDR_c"/>
    <property type="match status" value="1"/>
</dbReference>
<name>A0A5R9FXG4_9BACL</name>
<dbReference type="PANTHER" id="PTHR24321">
    <property type="entry name" value="DEHYDROGENASES, SHORT CHAIN"/>
    <property type="match status" value="1"/>
</dbReference>
<proteinExistence type="inferred from homology"/>
<dbReference type="PANTHER" id="PTHR24321:SF8">
    <property type="entry name" value="ESTRADIOL 17-BETA-DEHYDROGENASE 8-RELATED"/>
    <property type="match status" value="1"/>
</dbReference>
<accession>A0A5R9FXG4</accession>
<dbReference type="SMART" id="SM00822">
    <property type="entry name" value="PKS_KR"/>
    <property type="match status" value="1"/>
</dbReference>
<organism evidence="5 6">
    <name type="scientific">Paenibacillus antri</name>
    <dbReference type="NCBI Taxonomy" id="2582848"/>
    <lineage>
        <taxon>Bacteria</taxon>
        <taxon>Bacillati</taxon>
        <taxon>Bacillota</taxon>
        <taxon>Bacilli</taxon>
        <taxon>Bacillales</taxon>
        <taxon>Paenibacillaceae</taxon>
        <taxon>Paenibacillus</taxon>
    </lineage>
</organism>
<dbReference type="GO" id="GO:0008206">
    <property type="term" value="P:bile acid metabolic process"/>
    <property type="evidence" value="ECO:0007669"/>
    <property type="project" value="UniProtKB-ARBA"/>
</dbReference>
<dbReference type="PRINTS" id="PR00080">
    <property type="entry name" value="SDRFAMILY"/>
</dbReference>
<gene>
    <name evidence="5" type="ORF">FE782_29215</name>
</gene>
<dbReference type="OrthoDB" id="9803333at2"/>
<keyword evidence="2 5" id="KW-0560">Oxidoreductase</keyword>
<dbReference type="NCBIfam" id="NF005559">
    <property type="entry name" value="PRK07231.1"/>
    <property type="match status" value="1"/>
</dbReference>
<dbReference type="PRINTS" id="PR00081">
    <property type="entry name" value="GDHRDH"/>
</dbReference>
<dbReference type="PROSITE" id="PS00061">
    <property type="entry name" value="ADH_SHORT"/>
    <property type="match status" value="1"/>
</dbReference>
<evidence type="ECO:0000313" key="6">
    <source>
        <dbReference type="Proteomes" id="UP000309676"/>
    </source>
</evidence>
<protein>
    <submittedName>
        <fullName evidence="5">Glucose 1-dehydrogenase</fullName>
        <ecNumber evidence="5">1.1.1.47</ecNumber>
    </submittedName>
</protein>
<evidence type="ECO:0000256" key="2">
    <source>
        <dbReference type="ARBA" id="ARBA00023002"/>
    </source>
</evidence>
<evidence type="ECO:0000256" key="3">
    <source>
        <dbReference type="ARBA" id="ARBA00023027"/>
    </source>
</evidence>
<comment type="similarity">
    <text evidence="1">Belongs to the short-chain dehydrogenases/reductases (SDR) family.</text>
</comment>
<reference evidence="5 6" key="1">
    <citation type="submission" date="2019-05" db="EMBL/GenBank/DDBJ databases">
        <authorList>
            <person name="Narsing Rao M.P."/>
            <person name="Li W.J."/>
        </authorList>
    </citation>
    <scope>NUCLEOTIDE SEQUENCE [LARGE SCALE GENOMIC DNA]</scope>
    <source>
        <strain evidence="5 6">SYSU_K30003</strain>
    </source>
</reference>
<dbReference type="Pfam" id="PF13561">
    <property type="entry name" value="adh_short_C2"/>
    <property type="match status" value="1"/>
</dbReference>
<keyword evidence="3" id="KW-0520">NAD</keyword>
<dbReference type="InterPro" id="IPR036291">
    <property type="entry name" value="NAD(P)-bd_dom_sf"/>
</dbReference>
<dbReference type="GO" id="GO:0047936">
    <property type="term" value="F:glucose 1-dehydrogenase [NAD(P)+] activity"/>
    <property type="evidence" value="ECO:0007669"/>
    <property type="project" value="UniProtKB-EC"/>
</dbReference>
<dbReference type="InterPro" id="IPR002347">
    <property type="entry name" value="SDR_fam"/>
</dbReference>
<sequence>MRFLGKAALVTGGSRGIGLAAAERLATEGAAVALLSNDDGAEAAETLKRRTGNDAVMAVRADVTSAEEVRGAVERVKAAFGGIDALVNGAGIQRYGTVADTDVELWDEVMNVNVRGMFLAAKYVVPEMIARGGGSIVNVSSVQALVAQKQVAAYCASKAAILGLTRAMAIDHAPDRIRVNAILPASVDTPMLRWAADLFKGDSTQDEVIATWGKGHPLGRVGSPDEIAALIAFLLSDEASFVTGGEYKIDGGLLATIGVALPE</sequence>
<dbReference type="RefSeq" id="WP_138197890.1">
    <property type="nucleotide sequence ID" value="NZ_VCIW01000030.1"/>
</dbReference>
<dbReference type="AlphaFoldDB" id="A0A5R9FXG4"/>
<feature type="domain" description="Ketoreductase" evidence="4">
    <location>
        <begin position="6"/>
        <end position="176"/>
    </location>
</feature>
<keyword evidence="6" id="KW-1185">Reference proteome</keyword>
<comment type="caution">
    <text evidence="5">The sequence shown here is derived from an EMBL/GenBank/DDBJ whole genome shotgun (WGS) entry which is preliminary data.</text>
</comment>
<evidence type="ECO:0000259" key="4">
    <source>
        <dbReference type="SMART" id="SM00822"/>
    </source>
</evidence>
<dbReference type="Proteomes" id="UP000309676">
    <property type="component" value="Unassembled WGS sequence"/>
</dbReference>
<dbReference type="InterPro" id="IPR057326">
    <property type="entry name" value="KR_dom"/>
</dbReference>
<dbReference type="FunFam" id="3.40.50.720:FF:000084">
    <property type="entry name" value="Short-chain dehydrogenase reductase"/>
    <property type="match status" value="1"/>
</dbReference>
<dbReference type="InterPro" id="IPR020904">
    <property type="entry name" value="Sc_DH/Rdtase_CS"/>
</dbReference>
<dbReference type="Gene3D" id="3.40.50.720">
    <property type="entry name" value="NAD(P)-binding Rossmann-like Domain"/>
    <property type="match status" value="1"/>
</dbReference>
<evidence type="ECO:0000256" key="1">
    <source>
        <dbReference type="ARBA" id="ARBA00006484"/>
    </source>
</evidence>
<dbReference type="EC" id="1.1.1.47" evidence="5"/>
<dbReference type="SUPFAM" id="SSF51735">
    <property type="entry name" value="NAD(P)-binding Rossmann-fold domains"/>
    <property type="match status" value="1"/>
</dbReference>
<dbReference type="EMBL" id="VCIW01000030">
    <property type="protein sequence ID" value="TLS48722.1"/>
    <property type="molecule type" value="Genomic_DNA"/>
</dbReference>
<evidence type="ECO:0000313" key="5">
    <source>
        <dbReference type="EMBL" id="TLS48722.1"/>
    </source>
</evidence>